<keyword evidence="3 4" id="KW-0862">Zinc</keyword>
<dbReference type="eggNOG" id="KOG1595">
    <property type="taxonomic scope" value="Eukaryota"/>
</dbReference>
<dbReference type="GeneID" id="17036535"/>
<name>I0YJA9_COCSC</name>
<dbReference type="EMBL" id="AGSI01000023">
    <property type="protein sequence ID" value="EIE18478.1"/>
    <property type="molecule type" value="Genomic_DNA"/>
</dbReference>
<dbReference type="GO" id="GO:0008270">
    <property type="term" value="F:zinc ion binding"/>
    <property type="evidence" value="ECO:0007669"/>
    <property type="project" value="UniProtKB-KW"/>
</dbReference>
<reference evidence="6 7" key="1">
    <citation type="journal article" date="2012" name="Genome Biol.">
        <title>The genome of the polar eukaryotic microalga coccomyxa subellipsoidea reveals traits of cold adaptation.</title>
        <authorList>
            <person name="Blanc G."/>
            <person name="Agarkova I."/>
            <person name="Grimwood J."/>
            <person name="Kuo A."/>
            <person name="Brueggeman A."/>
            <person name="Dunigan D."/>
            <person name="Gurnon J."/>
            <person name="Ladunga I."/>
            <person name="Lindquist E."/>
            <person name="Lucas S."/>
            <person name="Pangilinan J."/>
            <person name="Proschold T."/>
            <person name="Salamov A."/>
            <person name="Schmutz J."/>
            <person name="Weeks D."/>
            <person name="Yamada T."/>
            <person name="Claverie J.M."/>
            <person name="Grigoriev I."/>
            <person name="Van Etten J."/>
            <person name="Lomsadze A."/>
            <person name="Borodovsky M."/>
        </authorList>
    </citation>
    <scope>NUCLEOTIDE SEQUENCE [LARGE SCALE GENOMIC DNA]</scope>
    <source>
        <strain evidence="6 7">C-169</strain>
    </source>
</reference>
<evidence type="ECO:0000259" key="5">
    <source>
        <dbReference type="PROSITE" id="PS50103"/>
    </source>
</evidence>
<gene>
    <name evidence="6" type="ORF">COCSUDRAFT_9572</name>
</gene>
<keyword evidence="2 4" id="KW-0863">Zinc-finger</keyword>
<comment type="caution">
    <text evidence="6">The sequence shown here is derived from an EMBL/GenBank/DDBJ whole genome shotgun (WGS) entry which is preliminary data.</text>
</comment>
<dbReference type="Proteomes" id="UP000007264">
    <property type="component" value="Unassembled WGS sequence"/>
</dbReference>
<proteinExistence type="predicted"/>
<dbReference type="InterPro" id="IPR045234">
    <property type="entry name" value="Unkempt-like"/>
</dbReference>
<evidence type="ECO:0000313" key="7">
    <source>
        <dbReference type="Proteomes" id="UP000007264"/>
    </source>
</evidence>
<keyword evidence="7" id="KW-1185">Reference proteome</keyword>
<dbReference type="SMART" id="SM00356">
    <property type="entry name" value="ZnF_C3H1"/>
    <property type="match status" value="2"/>
</dbReference>
<dbReference type="SUPFAM" id="SSF90229">
    <property type="entry name" value="CCCH zinc finger"/>
    <property type="match status" value="1"/>
</dbReference>
<evidence type="ECO:0000256" key="4">
    <source>
        <dbReference type="PROSITE-ProRule" id="PRU00723"/>
    </source>
</evidence>
<evidence type="ECO:0000313" key="6">
    <source>
        <dbReference type="EMBL" id="EIE18478.1"/>
    </source>
</evidence>
<sequence>CPMKHTHPWEECCYAHPHENARRRDPRKYQYVAEPCPDYKRGICLLGSACPYAHGVYERNLHPSKYRTQMCTETGHCSRKVCFFAHETWQLR</sequence>
<dbReference type="KEGG" id="csl:COCSUDRAFT_9572"/>
<feature type="zinc finger region" description="C3H1-type" evidence="4">
    <location>
        <begin position="30"/>
        <end position="57"/>
    </location>
</feature>
<dbReference type="RefSeq" id="XP_005643022.1">
    <property type="nucleotide sequence ID" value="XM_005642965.1"/>
</dbReference>
<feature type="non-terminal residue" evidence="6">
    <location>
        <position position="1"/>
    </location>
</feature>
<dbReference type="Pfam" id="PF00642">
    <property type="entry name" value="zf-CCCH"/>
    <property type="match status" value="1"/>
</dbReference>
<dbReference type="InterPro" id="IPR036855">
    <property type="entry name" value="Znf_CCCH_sf"/>
</dbReference>
<feature type="non-terminal residue" evidence="6">
    <location>
        <position position="92"/>
    </location>
</feature>
<accession>I0YJA9</accession>
<evidence type="ECO:0000256" key="1">
    <source>
        <dbReference type="ARBA" id="ARBA00022723"/>
    </source>
</evidence>
<dbReference type="AlphaFoldDB" id="I0YJA9"/>
<evidence type="ECO:0000256" key="2">
    <source>
        <dbReference type="ARBA" id="ARBA00022771"/>
    </source>
</evidence>
<keyword evidence="1 4" id="KW-0479">Metal-binding</keyword>
<dbReference type="PANTHER" id="PTHR14493">
    <property type="entry name" value="UNKEMPT FAMILY MEMBER"/>
    <property type="match status" value="1"/>
</dbReference>
<dbReference type="PROSITE" id="PS50103">
    <property type="entry name" value="ZF_C3H1"/>
    <property type="match status" value="1"/>
</dbReference>
<organism evidence="6 7">
    <name type="scientific">Coccomyxa subellipsoidea (strain C-169)</name>
    <name type="common">Green microalga</name>
    <dbReference type="NCBI Taxonomy" id="574566"/>
    <lineage>
        <taxon>Eukaryota</taxon>
        <taxon>Viridiplantae</taxon>
        <taxon>Chlorophyta</taxon>
        <taxon>core chlorophytes</taxon>
        <taxon>Trebouxiophyceae</taxon>
        <taxon>Trebouxiophyceae incertae sedis</taxon>
        <taxon>Coccomyxaceae</taxon>
        <taxon>Coccomyxa</taxon>
        <taxon>Coccomyxa subellipsoidea</taxon>
    </lineage>
</organism>
<dbReference type="Gene3D" id="3.30.1370.210">
    <property type="match status" value="1"/>
</dbReference>
<protein>
    <recommendedName>
        <fullName evidence="5">C3H1-type domain-containing protein</fullName>
    </recommendedName>
</protein>
<dbReference type="OrthoDB" id="410307at2759"/>
<feature type="domain" description="C3H1-type" evidence="5">
    <location>
        <begin position="30"/>
        <end position="57"/>
    </location>
</feature>
<dbReference type="PANTHER" id="PTHR14493:SF50">
    <property type="entry name" value="RING FINGER PROTEIN UNKEMPT"/>
    <property type="match status" value="1"/>
</dbReference>
<evidence type="ECO:0000256" key="3">
    <source>
        <dbReference type="ARBA" id="ARBA00022833"/>
    </source>
</evidence>
<dbReference type="InterPro" id="IPR000571">
    <property type="entry name" value="Znf_CCCH"/>
</dbReference>